<accession>A0ABT2Y530</accession>
<evidence type="ECO:0008006" key="3">
    <source>
        <dbReference type="Google" id="ProtNLM"/>
    </source>
</evidence>
<comment type="caution">
    <text evidence="1">The sequence shown here is derived from an EMBL/GenBank/DDBJ whole genome shotgun (WGS) entry which is preliminary data.</text>
</comment>
<protein>
    <recommendedName>
        <fullName evidence="3">Transposase IS204/IS1001/IS1096/IS1165 zinc-finger domain-containing protein</fullName>
    </recommendedName>
</protein>
<proteinExistence type="predicted"/>
<organism evidence="1 2">
    <name type="scientific">Paracholeplasma manati</name>
    <dbReference type="NCBI Taxonomy" id="591373"/>
    <lineage>
        <taxon>Bacteria</taxon>
        <taxon>Bacillati</taxon>
        <taxon>Mycoplasmatota</taxon>
        <taxon>Mollicutes</taxon>
        <taxon>Acholeplasmatales</taxon>
        <taxon>Acholeplasmataceae</taxon>
        <taxon>Paracholeplasma</taxon>
    </lineage>
</organism>
<reference evidence="1" key="1">
    <citation type="submission" date="2022-09" db="EMBL/GenBank/DDBJ databases">
        <title>Novel Mycoplasma species identified in domestic and wild animals.</title>
        <authorList>
            <person name="Volokhov D.V."/>
            <person name="Furtak V.A."/>
            <person name="Zagorodnyaya T.A."/>
        </authorList>
    </citation>
    <scope>NUCLEOTIDE SEQUENCE</scope>
    <source>
        <strain evidence="1">Oakley</strain>
    </source>
</reference>
<gene>
    <name evidence="1" type="ORF">N7548_01750</name>
</gene>
<sequence>MIVYYQKTGKPVCKSCRKNMKLVDKKLINQDEEIRYGQFVFIYKYEYEYQCPHCKEVAHVNKTIKK</sequence>
<dbReference type="Proteomes" id="UP001177160">
    <property type="component" value="Unassembled WGS sequence"/>
</dbReference>
<evidence type="ECO:0000313" key="2">
    <source>
        <dbReference type="Proteomes" id="UP001177160"/>
    </source>
</evidence>
<keyword evidence="2" id="KW-1185">Reference proteome</keyword>
<dbReference type="EMBL" id="JAOVQM010000001">
    <property type="protein sequence ID" value="MCV2231553.1"/>
    <property type="molecule type" value="Genomic_DNA"/>
</dbReference>
<dbReference type="RefSeq" id="WP_263607676.1">
    <property type="nucleotide sequence ID" value="NZ_JAOVQM010000001.1"/>
</dbReference>
<evidence type="ECO:0000313" key="1">
    <source>
        <dbReference type="EMBL" id="MCV2231553.1"/>
    </source>
</evidence>
<name>A0ABT2Y530_9MOLU</name>